<dbReference type="RefSeq" id="WP_084232572.1">
    <property type="nucleotide sequence ID" value="NZ_FWXE01000009.1"/>
</dbReference>
<feature type="chain" id="PRO_5046011779" description="DUF31 domain-containing protein" evidence="2">
    <location>
        <begin position="21"/>
        <end position="940"/>
    </location>
</feature>
<dbReference type="EMBL" id="NQMN01000001">
    <property type="protein sequence ID" value="PAF55219.1"/>
    <property type="molecule type" value="Genomic_DNA"/>
</dbReference>
<proteinExistence type="predicted"/>
<gene>
    <name evidence="5" type="ORF">CJF60_00840</name>
</gene>
<dbReference type="Proteomes" id="UP000217033">
    <property type="component" value="Unassembled WGS sequence"/>
</dbReference>
<evidence type="ECO:0000256" key="2">
    <source>
        <dbReference type="SAM" id="SignalP"/>
    </source>
</evidence>
<evidence type="ECO:0000256" key="1">
    <source>
        <dbReference type="SAM" id="MobiDB-lite"/>
    </source>
</evidence>
<feature type="domain" description="Lipoprotein-associated type-17" evidence="4">
    <location>
        <begin position="48"/>
        <end position="141"/>
    </location>
</feature>
<organism evidence="5 6">
    <name type="scientific">Mycoplasmopsis agassizii</name>
    <dbReference type="NCBI Taxonomy" id="33922"/>
    <lineage>
        <taxon>Bacteria</taxon>
        <taxon>Bacillati</taxon>
        <taxon>Mycoplasmatota</taxon>
        <taxon>Mycoplasmoidales</taxon>
        <taxon>Metamycoplasmataceae</taxon>
        <taxon>Mycoplasmopsis</taxon>
    </lineage>
</organism>
<evidence type="ECO:0000313" key="6">
    <source>
        <dbReference type="Proteomes" id="UP000217033"/>
    </source>
</evidence>
<accession>A0ABX4H5Q0</accession>
<evidence type="ECO:0000259" key="3">
    <source>
        <dbReference type="Pfam" id="PF01732"/>
    </source>
</evidence>
<evidence type="ECO:0000313" key="5">
    <source>
        <dbReference type="EMBL" id="PAF55219.1"/>
    </source>
</evidence>
<dbReference type="InterPro" id="IPR007326">
    <property type="entry name" value="Lipoprotein-assoc_dom"/>
</dbReference>
<protein>
    <recommendedName>
        <fullName evidence="7">DUF31 domain-containing protein</fullName>
    </recommendedName>
</protein>
<feature type="region of interest" description="Disordered" evidence="1">
    <location>
        <begin position="459"/>
        <end position="480"/>
    </location>
</feature>
<feature type="domain" description="DUF31" evidence="3">
    <location>
        <begin position="503"/>
        <end position="851"/>
    </location>
</feature>
<dbReference type="Pfam" id="PF01732">
    <property type="entry name" value="Mycop_pep_DUF31"/>
    <property type="match status" value="1"/>
</dbReference>
<name>A0ABX4H5Q0_9BACT</name>
<keyword evidence="6" id="KW-1185">Reference proteome</keyword>
<sequence length="940" mass="104316">MNKKLLLKMTTLSLFPLASAVLVACANEPKPEPVNKDKDEAIAWYKEISATNNASTTIKINTATSITTIDANSFATKLKVAPEDFTVNFSIVANSANDTDGTLKVKVVLAKASNFFNIDGETKTSVSEATGKEITLSGFKKVDLSTLNADQKTAVEWYKKVSETNSASATISASLASSISTINATSFVTSLTNTPIGFKVDLKVVNQSANDQEGTLKVKVVLSKGSDFYNQDGTTKTTFDQAHGKEITLSGFKKEVKQDDLRTQLSDLLQKTNIFLVKLHEAKATDIFDDLTFNNLGELKKYVYESNSILDSKFKITNVNMTSIDFNKLTFKFNLEDYADQYVINLTGFLVNDKTSATDNLTAEQVKLYLKLNTLFSLDYKISDKFNNTYQGKNNELLVFLKSKFPAFNESVNKITNATLSLESYTVKSERLVKAKLKLTEANNSVSYDFDFEFDKDQANPFDPNNPGNPPNLPPNFPPTTGNKLELPPAATATSALLTEAEVRQNIFDKTFAITFSASSNEDPNSLVYNYPVGTAWLLDYAKHDRETNKYTLFLATNAHVAERAYNAFPDNSVEAKQKYSELFYEQNANMKWKGIALGVADKSKMEFKNDNKDISNQVKFVTNVTYSGADTTRYQDIGDTGITKLNTIFVAANFLDETSNSALETAVNEPNGYIKDFAVVSVTVDLSVLEKTEGNPKLLAAHIKKAMETLDKEIAKYKGETDIPNLYNKNLPFVDVDQASIYLKSVNAKNTISDKYNSVLSHSYPNTRKIYISGYPSNENIQRYMQNNPQDSDEGMFNFRSFTNGSEVNFLGKKYAGIYTNAWLDNSSLYYGSSGSLAVNEYGLINGIYSVVSASVNINDVSKKGGFTYLVQAGDIHYEPYSGKGAIVYAHNLIDGTNKDLYPKQTKSYRQNLQYLIKQKAMTGFSKTALFDKLTEENN</sequence>
<comment type="caution">
    <text evidence="5">The sequence shown here is derived from an EMBL/GenBank/DDBJ whole genome shotgun (WGS) entry which is preliminary data.</text>
</comment>
<keyword evidence="2" id="KW-0732">Signal</keyword>
<dbReference type="PRINTS" id="PR00840">
    <property type="entry name" value="Y06768FAMILY"/>
</dbReference>
<dbReference type="InterPro" id="IPR022382">
    <property type="entry name" value="Mycoplasma_peptidase_DUF31"/>
</dbReference>
<feature type="signal peptide" evidence="2">
    <location>
        <begin position="1"/>
        <end position="20"/>
    </location>
</feature>
<feature type="domain" description="Lipoprotein-associated type-17" evidence="4">
    <location>
        <begin position="160"/>
        <end position="254"/>
    </location>
</feature>
<feature type="compositionally biased region" description="Pro residues" evidence="1">
    <location>
        <begin position="467"/>
        <end position="478"/>
    </location>
</feature>
<dbReference type="InterPro" id="IPR022381">
    <property type="entry name" value="Uncharacterised_MG067"/>
</dbReference>
<reference evidence="5" key="1">
    <citation type="submission" date="2017-08" db="EMBL/GenBank/DDBJ databases">
        <authorList>
            <person name="Alvarez-Ponce D."/>
            <person name="Weitzman C.L."/>
            <person name="Tillett R.L."/>
            <person name="Sandmeier F.C."/>
            <person name="Tracy C.R."/>
        </authorList>
    </citation>
    <scope>NUCLEOTIDE SEQUENCE [LARGE SCALE GENOMIC DNA]</scope>
    <source>
        <strain evidence="5">PS6</strain>
    </source>
</reference>
<evidence type="ECO:0008006" key="7">
    <source>
        <dbReference type="Google" id="ProtNLM"/>
    </source>
</evidence>
<evidence type="ECO:0000259" key="4">
    <source>
        <dbReference type="Pfam" id="PF04200"/>
    </source>
</evidence>
<dbReference type="NCBIfam" id="NF045841">
    <property type="entry name" value="Ig_SerProt_MIP"/>
    <property type="match status" value="1"/>
</dbReference>
<dbReference type="Pfam" id="PF04200">
    <property type="entry name" value="Lipoprotein_17"/>
    <property type="match status" value="2"/>
</dbReference>
<dbReference type="PROSITE" id="PS51257">
    <property type="entry name" value="PROKAR_LIPOPROTEIN"/>
    <property type="match status" value="1"/>
</dbReference>